<sequence>MRMVCSISISKIITSHHSPPESDNDKNDKNNNCVIHLFVLNSTNV</sequence>
<reference evidence="1 2" key="1">
    <citation type="submission" date="2017-11" db="EMBL/GenBank/DDBJ databases">
        <title>Genomic Encyclopedia of Archaeal and Bacterial Type Strains, Phase II (KMG-II): From Individual Species to Whole Genera.</title>
        <authorList>
            <person name="Goeker M."/>
        </authorList>
    </citation>
    <scope>NUCLEOTIDE SEQUENCE [LARGE SCALE GENOMIC DNA]</scope>
    <source>
        <strain evidence="1 2">DSM 27617</strain>
    </source>
</reference>
<protein>
    <submittedName>
        <fullName evidence="1">Uncharacterized protein</fullName>
    </submittedName>
</protein>
<accession>A0A2M9C6M6</accession>
<evidence type="ECO:0000313" key="1">
    <source>
        <dbReference type="EMBL" id="PJJ66488.1"/>
    </source>
</evidence>
<name>A0A2M9C6M6_9FLAO</name>
<comment type="caution">
    <text evidence="1">The sequence shown here is derived from an EMBL/GenBank/DDBJ whole genome shotgun (WGS) entry which is preliminary data.</text>
</comment>
<organism evidence="1 2">
    <name type="scientific">Chryseobacterium geocarposphaerae</name>
    <dbReference type="NCBI Taxonomy" id="1416776"/>
    <lineage>
        <taxon>Bacteria</taxon>
        <taxon>Pseudomonadati</taxon>
        <taxon>Bacteroidota</taxon>
        <taxon>Flavobacteriia</taxon>
        <taxon>Flavobacteriales</taxon>
        <taxon>Weeksellaceae</taxon>
        <taxon>Chryseobacterium group</taxon>
        <taxon>Chryseobacterium</taxon>
    </lineage>
</organism>
<proteinExistence type="predicted"/>
<dbReference type="Proteomes" id="UP000228740">
    <property type="component" value="Unassembled WGS sequence"/>
</dbReference>
<dbReference type="AlphaFoldDB" id="A0A2M9C6M6"/>
<evidence type="ECO:0000313" key="2">
    <source>
        <dbReference type="Proteomes" id="UP000228740"/>
    </source>
</evidence>
<gene>
    <name evidence="1" type="ORF">CLV73_0472</name>
</gene>
<keyword evidence="2" id="KW-1185">Reference proteome</keyword>
<dbReference type="EMBL" id="PGFD01000001">
    <property type="protein sequence ID" value="PJJ66488.1"/>
    <property type="molecule type" value="Genomic_DNA"/>
</dbReference>